<sequence length="252" mass="27587">MCRRQGRSLRGGKKGVVYCNGKEQCEEIAAELDCAYYHADVVDRAERLEEWVEEGGFIVATSALGTGVDFPAIVFILHVGMPWSMIDYAQESGRGGRAGETVDSVIMVEDGQVEARLQKNSGSIDVYAMGLFIQASGCRRGAMSEYLDGKRVECGGINAAGCDRCGEGLVEWQDSQSEAAREWEHVSTLMSELTGACAVCWVMGKAKAVVGSEYWRSHAVTRCRKYDRLSADGLDAFRRLVRYGPDSHSCTP</sequence>
<comment type="similarity">
    <text evidence="1">Belongs to the helicase family. RecQ subfamily.</text>
</comment>
<comment type="catalytic activity">
    <reaction evidence="2">
        <text>Couples ATP hydrolysis with the unwinding of duplex DNA by translocating in the 3'-5' direction.</text>
        <dbReference type="EC" id="5.6.2.4"/>
    </reaction>
</comment>
<accession>A0A6A6DL84</accession>
<dbReference type="GO" id="GO:0009378">
    <property type="term" value="F:four-way junction helicase activity"/>
    <property type="evidence" value="ECO:0007669"/>
    <property type="project" value="TreeGrafter"/>
</dbReference>
<dbReference type="InterPro" id="IPR027417">
    <property type="entry name" value="P-loop_NTPase"/>
</dbReference>
<dbReference type="GO" id="GO:0016787">
    <property type="term" value="F:hydrolase activity"/>
    <property type="evidence" value="ECO:0007669"/>
    <property type="project" value="UniProtKB-KW"/>
</dbReference>
<dbReference type="Proteomes" id="UP000800200">
    <property type="component" value="Unassembled WGS sequence"/>
</dbReference>
<dbReference type="PROSITE" id="PS51194">
    <property type="entry name" value="HELICASE_CTER"/>
    <property type="match status" value="1"/>
</dbReference>
<evidence type="ECO:0000313" key="6">
    <source>
        <dbReference type="Proteomes" id="UP000800200"/>
    </source>
</evidence>
<dbReference type="Pfam" id="PF00271">
    <property type="entry name" value="Helicase_C"/>
    <property type="match status" value="1"/>
</dbReference>
<organism evidence="5 6">
    <name type="scientific">Zopfia rhizophila CBS 207.26</name>
    <dbReference type="NCBI Taxonomy" id="1314779"/>
    <lineage>
        <taxon>Eukaryota</taxon>
        <taxon>Fungi</taxon>
        <taxon>Dikarya</taxon>
        <taxon>Ascomycota</taxon>
        <taxon>Pezizomycotina</taxon>
        <taxon>Dothideomycetes</taxon>
        <taxon>Dothideomycetes incertae sedis</taxon>
        <taxon>Zopfiaceae</taxon>
        <taxon>Zopfia</taxon>
    </lineage>
</organism>
<dbReference type="EMBL" id="ML994669">
    <property type="protein sequence ID" value="KAF2179188.1"/>
    <property type="molecule type" value="Genomic_DNA"/>
</dbReference>
<evidence type="ECO:0000256" key="2">
    <source>
        <dbReference type="ARBA" id="ARBA00034617"/>
    </source>
</evidence>
<keyword evidence="6" id="KW-1185">Reference proteome</keyword>
<evidence type="ECO:0000256" key="1">
    <source>
        <dbReference type="ARBA" id="ARBA00005446"/>
    </source>
</evidence>
<name>A0A6A6DL84_9PEZI</name>
<dbReference type="GO" id="GO:0043138">
    <property type="term" value="F:3'-5' DNA helicase activity"/>
    <property type="evidence" value="ECO:0007669"/>
    <property type="project" value="UniProtKB-EC"/>
</dbReference>
<dbReference type="GO" id="GO:0005737">
    <property type="term" value="C:cytoplasm"/>
    <property type="evidence" value="ECO:0007669"/>
    <property type="project" value="TreeGrafter"/>
</dbReference>
<dbReference type="PANTHER" id="PTHR13710">
    <property type="entry name" value="DNA HELICASE RECQ FAMILY MEMBER"/>
    <property type="match status" value="1"/>
</dbReference>
<dbReference type="AlphaFoldDB" id="A0A6A6DL84"/>
<dbReference type="EC" id="5.6.2.4" evidence="3"/>
<dbReference type="Gene3D" id="3.40.50.300">
    <property type="entry name" value="P-loop containing nucleotide triphosphate hydrolases"/>
    <property type="match status" value="1"/>
</dbReference>
<dbReference type="InterPro" id="IPR001650">
    <property type="entry name" value="Helicase_C-like"/>
</dbReference>
<feature type="domain" description="Helicase C-terminal" evidence="4">
    <location>
        <begin position="1"/>
        <end position="137"/>
    </location>
</feature>
<evidence type="ECO:0000256" key="3">
    <source>
        <dbReference type="ARBA" id="ARBA00034808"/>
    </source>
</evidence>
<evidence type="ECO:0000259" key="4">
    <source>
        <dbReference type="PROSITE" id="PS51194"/>
    </source>
</evidence>
<keyword evidence="5" id="KW-0378">Hydrolase</keyword>
<dbReference type="PANTHER" id="PTHR13710:SF154">
    <property type="entry name" value="RECQ HELICASE, PUTATIVE (AFU_ORTHOLOGUE AFUA_6G14720)-RELATED"/>
    <property type="match status" value="1"/>
</dbReference>
<reference evidence="5" key="1">
    <citation type="journal article" date="2020" name="Stud. Mycol.">
        <title>101 Dothideomycetes genomes: a test case for predicting lifestyles and emergence of pathogens.</title>
        <authorList>
            <person name="Haridas S."/>
            <person name="Albert R."/>
            <person name="Binder M."/>
            <person name="Bloem J."/>
            <person name="Labutti K."/>
            <person name="Salamov A."/>
            <person name="Andreopoulos B."/>
            <person name="Baker S."/>
            <person name="Barry K."/>
            <person name="Bills G."/>
            <person name="Bluhm B."/>
            <person name="Cannon C."/>
            <person name="Castanera R."/>
            <person name="Culley D."/>
            <person name="Daum C."/>
            <person name="Ezra D."/>
            <person name="Gonzalez J."/>
            <person name="Henrissat B."/>
            <person name="Kuo A."/>
            <person name="Liang C."/>
            <person name="Lipzen A."/>
            <person name="Lutzoni F."/>
            <person name="Magnuson J."/>
            <person name="Mondo S."/>
            <person name="Nolan M."/>
            <person name="Ohm R."/>
            <person name="Pangilinan J."/>
            <person name="Park H.-J."/>
            <person name="Ramirez L."/>
            <person name="Alfaro M."/>
            <person name="Sun H."/>
            <person name="Tritt A."/>
            <person name="Yoshinaga Y."/>
            <person name="Zwiers L.-H."/>
            <person name="Turgeon B."/>
            <person name="Goodwin S."/>
            <person name="Spatafora J."/>
            <person name="Crous P."/>
            <person name="Grigoriev I."/>
        </authorList>
    </citation>
    <scope>NUCLEOTIDE SEQUENCE</scope>
    <source>
        <strain evidence="5">CBS 207.26</strain>
    </source>
</reference>
<gene>
    <name evidence="5" type="ORF">K469DRAFT_597091</name>
</gene>
<dbReference type="GO" id="GO:0005694">
    <property type="term" value="C:chromosome"/>
    <property type="evidence" value="ECO:0007669"/>
    <property type="project" value="TreeGrafter"/>
</dbReference>
<dbReference type="GO" id="GO:0000724">
    <property type="term" value="P:double-strand break repair via homologous recombination"/>
    <property type="evidence" value="ECO:0007669"/>
    <property type="project" value="TreeGrafter"/>
</dbReference>
<evidence type="ECO:0000313" key="5">
    <source>
        <dbReference type="EMBL" id="KAF2179188.1"/>
    </source>
</evidence>
<dbReference type="SMART" id="SM00490">
    <property type="entry name" value="HELICc"/>
    <property type="match status" value="1"/>
</dbReference>
<protein>
    <recommendedName>
        <fullName evidence="3">DNA 3'-5' helicase</fullName>
        <ecNumber evidence="3">5.6.2.4</ecNumber>
    </recommendedName>
</protein>
<proteinExistence type="inferred from homology"/>
<dbReference type="OrthoDB" id="2608216at2759"/>
<dbReference type="SUPFAM" id="SSF52540">
    <property type="entry name" value="P-loop containing nucleoside triphosphate hydrolases"/>
    <property type="match status" value="1"/>
</dbReference>